<dbReference type="NCBIfam" id="NF000996">
    <property type="entry name" value="PRK00105.1"/>
    <property type="match status" value="1"/>
</dbReference>
<dbReference type="RefSeq" id="WP_148471575.1">
    <property type="nucleotide sequence ID" value="NZ_JAOQJD010000001.1"/>
</dbReference>
<evidence type="ECO:0000256" key="6">
    <source>
        <dbReference type="ARBA" id="ARBA00022573"/>
    </source>
</evidence>
<evidence type="ECO:0000313" key="11">
    <source>
        <dbReference type="EMBL" id="MEQ3352845.1"/>
    </source>
</evidence>
<comment type="catalytic activity">
    <reaction evidence="9">
        <text>5,6-dimethylbenzimidazole + nicotinate beta-D-ribonucleotide = alpha-ribazole 5'-phosphate + nicotinate + H(+)</text>
        <dbReference type="Rhea" id="RHEA:11196"/>
        <dbReference type="ChEBI" id="CHEBI:15378"/>
        <dbReference type="ChEBI" id="CHEBI:15890"/>
        <dbReference type="ChEBI" id="CHEBI:32544"/>
        <dbReference type="ChEBI" id="CHEBI:57502"/>
        <dbReference type="ChEBI" id="CHEBI:57918"/>
        <dbReference type="EC" id="2.4.2.21"/>
    </reaction>
</comment>
<gene>
    <name evidence="11" type="primary">cobT</name>
    <name evidence="11" type="ORF">AAA081_00800</name>
</gene>
<dbReference type="NCBIfam" id="TIGR03160">
    <property type="entry name" value="cobT_DBIPRT"/>
    <property type="match status" value="1"/>
</dbReference>
<evidence type="ECO:0000256" key="4">
    <source>
        <dbReference type="ARBA" id="ARBA00011991"/>
    </source>
</evidence>
<dbReference type="InterPro" id="IPR017846">
    <property type="entry name" value="Nict_dMeBzImd_PRibTrfase_bact"/>
</dbReference>
<evidence type="ECO:0000256" key="3">
    <source>
        <dbReference type="ARBA" id="ARBA00007110"/>
    </source>
</evidence>
<dbReference type="InterPro" id="IPR036087">
    <property type="entry name" value="Nict_dMeBzImd_PRibTrfase_sf"/>
</dbReference>
<evidence type="ECO:0000256" key="2">
    <source>
        <dbReference type="ARBA" id="ARBA00005049"/>
    </source>
</evidence>
<protein>
    <recommendedName>
        <fullName evidence="5 10">Nicotinate-nucleotide--dimethylbenzimidazole phosphoribosyltransferase</fullName>
        <ecNumber evidence="4 10">2.4.2.21</ecNumber>
    </recommendedName>
</protein>
<reference evidence="11 12" key="1">
    <citation type="submission" date="2024-04" db="EMBL/GenBank/DDBJ databases">
        <title>Human intestinal bacterial collection.</title>
        <authorList>
            <person name="Pauvert C."/>
            <person name="Hitch T.C.A."/>
            <person name="Clavel T."/>
        </authorList>
    </citation>
    <scope>NUCLEOTIDE SEQUENCE [LARGE SCALE GENOMIC DNA]</scope>
    <source>
        <strain evidence="11 12">CLA-SR-H026</strain>
    </source>
</reference>
<comment type="similarity">
    <text evidence="3">Belongs to the CobT family.</text>
</comment>
<dbReference type="GO" id="GO:0008939">
    <property type="term" value="F:nicotinate-nucleotide-dimethylbenzimidazole phosphoribosyltransferase activity"/>
    <property type="evidence" value="ECO:0007669"/>
    <property type="project" value="UniProtKB-EC"/>
</dbReference>
<organism evidence="11 12">
    <name type="scientific">Aedoeadaptatus acetigenes</name>
    <dbReference type="NCBI Taxonomy" id="2981723"/>
    <lineage>
        <taxon>Bacteria</taxon>
        <taxon>Bacillati</taxon>
        <taxon>Bacillota</taxon>
        <taxon>Tissierellia</taxon>
        <taxon>Tissierellales</taxon>
        <taxon>Peptoniphilaceae</taxon>
        <taxon>Aedoeadaptatus</taxon>
    </lineage>
</organism>
<dbReference type="InterPro" id="IPR023195">
    <property type="entry name" value="Nict_dMeBzImd_PRibTrfase_N"/>
</dbReference>
<keyword evidence="7 11" id="KW-0328">Glycosyltransferase</keyword>
<dbReference type="Gene3D" id="3.40.50.10210">
    <property type="match status" value="1"/>
</dbReference>
<dbReference type="EMBL" id="JBBNPS010000001">
    <property type="protein sequence ID" value="MEQ3352845.1"/>
    <property type="molecule type" value="Genomic_DNA"/>
</dbReference>
<dbReference type="CDD" id="cd02439">
    <property type="entry name" value="DMB-PRT_CobT"/>
    <property type="match status" value="1"/>
</dbReference>
<keyword evidence="8 11" id="KW-0808">Transferase</keyword>
<evidence type="ECO:0000256" key="10">
    <source>
        <dbReference type="NCBIfam" id="TIGR03160"/>
    </source>
</evidence>
<evidence type="ECO:0000256" key="5">
    <source>
        <dbReference type="ARBA" id="ARBA00015486"/>
    </source>
</evidence>
<evidence type="ECO:0000256" key="7">
    <source>
        <dbReference type="ARBA" id="ARBA00022676"/>
    </source>
</evidence>
<evidence type="ECO:0000256" key="9">
    <source>
        <dbReference type="ARBA" id="ARBA00047340"/>
    </source>
</evidence>
<sequence>MKDKLVGSVEAADKAFMKKAKAHWDNRTHPTGSLGALEAMTIRLAGIQRRVVPSVEKTAIVVFCADNGVVAEDVSSSPPVFTQMLANAMARGETGVAALSRRADSELFIVDMGMNEDVAREAKIIDASLRKGTGNIAEEPAMSRDEAIEAIKRGMDITKAAIKKGASMIGTGELGIGNTTTSAALLCALTGESAEDCVGYGAGITEAQLAKKVAVVKKAVARAGDGDVIHKIAQVGGLDLAGLVGAFLACAEEKTAAVVDGFVTGVAALAAIQMAPEARDYIFLSHKSAEKASALVNRHMGMEPPLDLSMRLGEGSGCPLFFQLMEGAIYAMKNMGSMEDNAIDPGLLVNIEKESL</sequence>
<keyword evidence="6" id="KW-0169">Cobalamin biosynthesis</keyword>
<dbReference type="Gene3D" id="1.10.1610.10">
    <property type="match status" value="1"/>
</dbReference>
<dbReference type="Pfam" id="PF02277">
    <property type="entry name" value="DBI_PRT"/>
    <property type="match status" value="1"/>
</dbReference>
<dbReference type="InterPro" id="IPR003200">
    <property type="entry name" value="Nict_dMeBzImd_PRibTrfase"/>
</dbReference>
<dbReference type="PANTHER" id="PTHR43463">
    <property type="entry name" value="NICOTINATE-NUCLEOTIDE--DIMETHYLBENZIMIDAZOLE PHOSPHORIBOSYLTRANSFERASE"/>
    <property type="match status" value="1"/>
</dbReference>
<comment type="pathway">
    <text evidence="2">Nucleoside biosynthesis; alpha-ribazole biosynthesis; alpha-ribazole from 5,6-dimethylbenzimidazole: step 1/2.</text>
</comment>
<evidence type="ECO:0000256" key="1">
    <source>
        <dbReference type="ARBA" id="ARBA00002197"/>
    </source>
</evidence>
<dbReference type="PANTHER" id="PTHR43463:SF1">
    <property type="entry name" value="NICOTINATE-NUCLEOTIDE--DIMETHYLBENZIMIDAZOLE PHOSPHORIBOSYLTRANSFERASE"/>
    <property type="match status" value="1"/>
</dbReference>
<dbReference type="Proteomes" id="UP001481872">
    <property type="component" value="Unassembled WGS sequence"/>
</dbReference>
<comment type="function">
    <text evidence="1">Catalyzes the synthesis of alpha-ribazole-5'-phosphate from nicotinate mononucleotide (NAMN) and 5,6-dimethylbenzimidazole (DMB).</text>
</comment>
<evidence type="ECO:0000313" key="12">
    <source>
        <dbReference type="Proteomes" id="UP001481872"/>
    </source>
</evidence>
<name>A0ABV1J3T1_9FIRM</name>
<evidence type="ECO:0000256" key="8">
    <source>
        <dbReference type="ARBA" id="ARBA00022679"/>
    </source>
</evidence>
<proteinExistence type="inferred from homology"/>
<accession>A0ABV1J3T1</accession>
<dbReference type="SUPFAM" id="SSF52733">
    <property type="entry name" value="Nicotinate mononucleotide:5,6-dimethylbenzimidazole phosphoribosyltransferase (CobT)"/>
    <property type="match status" value="1"/>
</dbReference>
<comment type="caution">
    <text evidence="11">The sequence shown here is derived from an EMBL/GenBank/DDBJ whole genome shotgun (WGS) entry which is preliminary data.</text>
</comment>
<dbReference type="EC" id="2.4.2.21" evidence="4 10"/>
<keyword evidence="12" id="KW-1185">Reference proteome</keyword>